<dbReference type="SUPFAM" id="SSF58104">
    <property type="entry name" value="Methyl-accepting chemotaxis protein (MCP) signaling domain"/>
    <property type="match status" value="1"/>
</dbReference>
<accession>A2SEA8</accession>
<feature type="compositionally biased region" description="Basic and acidic residues" evidence="8">
    <location>
        <begin position="10"/>
        <end position="21"/>
    </location>
</feature>
<feature type="region of interest" description="Disordered" evidence="8">
    <location>
        <begin position="1"/>
        <end position="21"/>
    </location>
</feature>
<dbReference type="PROSITE" id="PS50111">
    <property type="entry name" value="CHEMOTAXIS_TRANSDUC_2"/>
    <property type="match status" value="1"/>
</dbReference>
<dbReference type="HOGENOM" id="CLU_000445_107_26_4"/>
<dbReference type="Pfam" id="PF00015">
    <property type="entry name" value="MCPsignal"/>
    <property type="match status" value="1"/>
</dbReference>
<feature type="coiled-coil region" evidence="7">
    <location>
        <begin position="304"/>
        <end position="333"/>
    </location>
</feature>
<evidence type="ECO:0000313" key="10">
    <source>
        <dbReference type="EMBL" id="ABM93897.1"/>
    </source>
</evidence>
<dbReference type="InterPro" id="IPR052162">
    <property type="entry name" value="Sensor_kinase/Photoreceptor"/>
</dbReference>
<evidence type="ECO:0000256" key="4">
    <source>
        <dbReference type="ARBA" id="ARBA00022679"/>
    </source>
</evidence>
<dbReference type="Gene3D" id="1.10.287.950">
    <property type="entry name" value="Methyl-accepting chemotaxis protein"/>
    <property type="match status" value="1"/>
</dbReference>
<dbReference type="InterPro" id="IPR004090">
    <property type="entry name" value="Chemotax_Me-accpt_rcpt"/>
</dbReference>
<dbReference type="CDD" id="cd00130">
    <property type="entry name" value="PAS"/>
    <property type="match status" value="2"/>
</dbReference>
<dbReference type="GO" id="GO:0016020">
    <property type="term" value="C:membrane"/>
    <property type="evidence" value="ECO:0007669"/>
    <property type="project" value="InterPro"/>
</dbReference>
<dbReference type="SMART" id="SM00086">
    <property type="entry name" value="PAC"/>
    <property type="match status" value="2"/>
</dbReference>
<dbReference type="InterPro" id="IPR035965">
    <property type="entry name" value="PAS-like_dom_sf"/>
</dbReference>
<dbReference type="SUPFAM" id="SSF55785">
    <property type="entry name" value="PYP-like sensor domain (PAS domain)"/>
    <property type="match status" value="2"/>
</dbReference>
<dbReference type="KEGG" id="mpt:Mpe_A0935"/>
<evidence type="ECO:0000313" key="11">
    <source>
        <dbReference type="Proteomes" id="UP000000366"/>
    </source>
</evidence>
<protein>
    <recommendedName>
        <fullName evidence="2">histidine kinase</fullName>
        <ecNumber evidence="2">2.7.13.3</ecNumber>
    </recommendedName>
</protein>
<evidence type="ECO:0000256" key="1">
    <source>
        <dbReference type="ARBA" id="ARBA00000085"/>
    </source>
</evidence>
<feature type="domain" description="Methyl-accepting transducer" evidence="9">
    <location>
        <begin position="326"/>
        <end position="407"/>
    </location>
</feature>
<sequence>MAMRVSFFRARRDAPQEPDEKGAEVARLHWQVAALQAEIQGLQMRFDLIRRASGEGLWDMEVPADDAAGAGNPFCWSAQFRRLLGYQDERDFPDVLSSWSDLLHPEDKQRTLQAFAAHMQDRSGRTPYDVTYRLRCKDGVCRWFRARGETLRAADGTPLRVAGTLIPIDEDLKLQQALDVTHTRFELSREIVNDGVWDLAVVAGDPVNPRNAFWWSPQFRRLLGFADEAEFPNVLDSWASRLHPEDKDRTMTAFVQHLTDKTGRTPYDVCYRLRCKDDRYRWFRARGQTQRAADGTALRAVGALADIQAERDREEAERQRVRYNAQLESSLKDIGDIVGTIQRIAQQTNLIAINAAVEAARAGEAGRGFSVIASEIRALSKRTSDATNDATHIRQKLEDGRRELIAR</sequence>
<evidence type="ECO:0000256" key="3">
    <source>
        <dbReference type="ARBA" id="ARBA00022553"/>
    </source>
</evidence>
<keyword evidence="4" id="KW-0808">Transferase</keyword>
<keyword evidence="11" id="KW-1185">Reference proteome</keyword>
<dbReference type="eggNOG" id="COG2202">
    <property type="taxonomic scope" value="Bacteria"/>
</dbReference>
<name>A2SEA8_METPP</name>
<dbReference type="PANTHER" id="PTHR43304">
    <property type="entry name" value="PHYTOCHROME-LIKE PROTEIN CPH1"/>
    <property type="match status" value="1"/>
</dbReference>
<gene>
    <name evidence="10" type="primary">mcp</name>
    <name evidence="10" type="ordered locus">Mpe_A0935</name>
</gene>
<dbReference type="InterPro" id="IPR000014">
    <property type="entry name" value="PAS"/>
</dbReference>
<evidence type="ECO:0000256" key="7">
    <source>
        <dbReference type="SAM" id="Coils"/>
    </source>
</evidence>
<keyword evidence="5" id="KW-0418">Kinase</keyword>
<dbReference type="eggNOG" id="COG0840">
    <property type="taxonomic scope" value="Bacteria"/>
</dbReference>
<dbReference type="InterPro" id="IPR013655">
    <property type="entry name" value="PAS_fold_3"/>
</dbReference>
<keyword evidence="7" id="KW-0175">Coiled coil</keyword>
<evidence type="ECO:0000256" key="2">
    <source>
        <dbReference type="ARBA" id="ARBA00012438"/>
    </source>
</evidence>
<dbReference type="AlphaFoldDB" id="A2SEA8"/>
<dbReference type="PANTHER" id="PTHR43304:SF1">
    <property type="entry name" value="PAC DOMAIN-CONTAINING PROTEIN"/>
    <property type="match status" value="1"/>
</dbReference>
<dbReference type="EC" id="2.7.13.3" evidence="2"/>
<organism evidence="10 11">
    <name type="scientific">Methylibium petroleiphilum (strain ATCC BAA-1232 / LMG 22953 / PM1)</name>
    <dbReference type="NCBI Taxonomy" id="420662"/>
    <lineage>
        <taxon>Bacteria</taxon>
        <taxon>Pseudomonadati</taxon>
        <taxon>Pseudomonadota</taxon>
        <taxon>Betaproteobacteria</taxon>
        <taxon>Burkholderiales</taxon>
        <taxon>Sphaerotilaceae</taxon>
        <taxon>Methylibium</taxon>
    </lineage>
</organism>
<dbReference type="GO" id="GO:0007165">
    <property type="term" value="P:signal transduction"/>
    <property type="evidence" value="ECO:0007669"/>
    <property type="project" value="UniProtKB-KW"/>
</dbReference>
<dbReference type="GO" id="GO:0006935">
    <property type="term" value="P:chemotaxis"/>
    <property type="evidence" value="ECO:0007669"/>
    <property type="project" value="InterPro"/>
</dbReference>
<keyword evidence="3" id="KW-0597">Phosphoprotein</keyword>
<evidence type="ECO:0000256" key="5">
    <source>
        <dbReference type="ARBA" id="ARBA00022777"/>
    </source>
</evidence>
<dbReference type="Proteomes" id="UP000000366">
    <property type="component" value="Chromosome"/>
</dbReference>
<dbReference type="NCBIfam" id="TIGR00229">
    <property type="entry name" value="sensory_box"/>
    <property type="match status" value="1"/>
</dbReference>
<evidence type="ECO:0000259" key="9">
    <source>
        <dbReference type="PROSITE" id="PS50111"/>
    </source>
</evidence>
<evidence type="ECO:0000256" key="8">
    <source>
        <dbReference type="SAM" id="MobiDB-lite"/>
    </source>
</evidence>
<dbReference type="GO" id="GO:0004888">
    <property type="term" value="F:transmembrane signaling receptor activity"/>
    <property type="evidence" value="ECO:0007669"/>
    <property type="project" value="InterPro"/>
</dbReference>
<dbReference type="Gene3D" id="3.30.450.20">
    <property type="entry name" value="PAS domain"/>
    <property type="match status" value="2"/>
</dbReference>
<dbReference type="InterPro" id="IPR001610">
    <property type="entry name" value="PAC"/>
</dbReference>
<comment type="catalytic activity">
    <reaction evidence="1">
        <text>ATP + protein L-histidine = ADP + protein N-phospho-L-histidine.</text>
        <dbReference type="EC" id="2.7.13.3"/>
    </reaction>
</comment>
<proteinExistence type="predicted"/>
<dbReference type="EMBL" id="CP000555">
    <property type="protein sequence ID" value="ABM93897.1"/>
    <property type="molecule type" value="Genomic_DNA"/>
</dbReference>
<dbReference type="PRINTS" id="PR00260">
    <property type="entry name" value="CHEMTRNSDUCR"/>
</dbReference>
<dbReference type="InterPro" id="IPR004089">
    <property type="entry name" value="MCPsignal_dom"/>
</dbReference>
<dbReference type="STRING" id="420662.Mpe_A0935"/>
<evidence type="ECO:0000256" key="6">
    <source>
        <dbReference type="PROSITE-ProRule" id="PRU00284"/>
    </source>
</evidence>
<dbReference type="GO" id="GO:0004673">
    <property type="term" value="F:protein histidine kinase activity"/>
    <property type="evidence" value="ECO:0007669"/>
    <property type="project" value="UniProtKB-EC"/>
</dbReference>
<dbReference type="Pfam" id="PF08447">
    <property type="entry name" value="PAS_3"/>
    <property type="match status" value="2"/>
</dbReference>
<reference evidence="10 11" key="1">
    <citation type="journal article" date="2007" name="J. Bacteriol.">
        <title>Whole-genome analysis of the methyl tert-butyl ether-degrading beta-proteobacterium Methylibium petroleiphilum PM1.</title>
        <authorList>
            <person name="Kane S.R."/>
            <person name="Chakicherla A.Y."/>
            <person name="Chain P.S.G."/>
            <person name="Schmidt R."/>
            <person name="Shin M.W."/>
            <person name="Legler T.C."/>
            <person name="Scow K.M."/>
            <person name="Larimer F.W."/>
            <person name="Lucas S.M."/>
            <person name="Richardson P.M."/>
            <person name="Hristova K.R."/>
        </authorList>
    </citation>
    <scope>NUCLEOTIDE SEQUENCE [LARGE SCALE GENOMIC DNA]</scope>
    <source>
        <strain evidence="11">ATCC BAA-1232 / LMG 22953 / PM1</strain>
    </source>
</reference>
<keyword evidence="6" id="KW-0807">Transducer</keyword>